<name>A0A318LM96_9PSEU</name>
<keyword evidence="4 6" id="KW-1133">Transmembrane helix</keyword>
<gene>
    <name evidence="8" type="ORF">BA062_37065</name>
</gene>
<dbReference type="GO" id="GO:0022857">
    <property type="term" value="F:transmembrane transporter activity"/>
    <property type="evidence" value="ECO:0007669"/>
    <property type="project" value="InterPro"/>
</dbReference>
<dbReference type="Gene3D" id="1.20.1720.10">
    <property type="entry name" value="Multidrug resistance protein D"/>
    <property type="match status" value="1"/>
</dbReference>
<keyword evidence="5 6" id="KW-0472">Membrane</keyword>
<dbReference type="PANTHER" id="PTHR42718">
    <property type="entry name" value="MAJOR FACILITATOR SUPERFAMILY MULTIDRUG TRANSPORTER MFSC"/>
    <property type="match status" value="1"/>
</dbReference>
<comment type="caution">
    <text evidence="8">The sequence shown here is derived from an EMBL/GenBank/DDBJ whole genome shotgun (WGS) entry which is preliminary data.</text>
</comment>
<evidence type="ECO:0000259" key="7">
    <source>
        <dbReference type="PROSITE" id="PS50850"/>
    </source>
</evidence>
<dbReference type="SUPFAM" id="SSF103473">
    <property type="entry name" value="MFS general substrate transporter"/>
    <property type="match status" value="1"/>
</dbReference>
<evidence type="ECO:0000256" key="5">
    <source>
        <dbReference type="ARBA" id="ARBA00023136"/>
    </source>
</evidence>
<dbReference type="PANTHER" id="PTHR42718:SF9">
    <property type="entry name" value="MAJOR FACILITATOR SUPERFAMILY MULTIDRUG TRANSPORTER MFSC"/>
    <property type="match status" value="1"/>
</dbReference>
<sequence>MKPAPRGAVASIVGVTSVATFLSNLSSTGTYLAAPEITRALGVAQPAAIVTVIAYLVPFAVVMPVIAKLGDAFGHKRLLLAGLGL</sequence>
<feature type="transmembrane region" description="Helical" evidence="6">
    <location>
        <begin position="47"/>
        <end position="67"/>
    </location>
</feature>
<evidence type="ECO:0000256" key="3">
    <source>
        <dbReference type="ARBA" id="ARBA00022692"/>
    </source>
</evidence>
<evidence type="ECO:0000256" key="6">
    <source>
        <dbReference type="SAM" id="Phobius"/>
    </source>
</evidence>
<dbReference type="InterPro" id="IPR020846">
    <property type="entry name" value="MFS_dom"/>
</dbReference>
<feature type="domain" description="Major facilitator superfamily (MFS) profile" evidence="7">
    <location>
        <begin position="12"/>
        <end position="85"/>
    </location>
</feature>
<accession>A0A318LM96</accession>
<keyword evidence="9" id="KW-1185">Reference proteome</keyword>
<evidence type="ECO:0000313" key="9">
    <source>
        <dbReference type="Proteomes" id="UP000247892"/>
    </source>
</evidence>
<reference evidence="8 9" key="1">
    <citation type="submission" date="2016-07" db="EMBL/GenBank/DDBJ databases">
        <title>Draft genome sequence of Prauserella sp. YIM 121212, isolated from alkaline soil.</title>
        <authorList>
            <person name="Ruckert C."/>
            <person name="Albersmeier A."/>
            <person name="Jiang C.-L."/>
            <person name="Jiang Y."/>
            <person name="Kalinowski J."/>
            <person name="Schneider O."/>
            <person name="Winkler A."/>
            <person name="Zotchev S.B."/>
        </authorList>
    </citation>
    <scope>NUCLEOTIDE SEQUENCE [LARGE SCALE GENOMIC DNA]</scope>
    <source>
        <strain evidence="8 9">YIM 121212</strain>
    </source>
</reference>
<protein>
    <recommendedName>
        <fullName evidence="7">Major facilitator superfamily (MFS) profile domain-containing protein</fullName>
    </recommendedName>
</protein>
<dbReference type="Proteomes" id="UP000247892">
    <property type="component" value="Unassembled WGS sequence"/>
</dbReference>
<proteinExistence type="predicted"/>
<dbReference type="GO" id="GO:0005886">
    <property type="term" value="C:plasma membrane"/>
    <property type="evidence" value="ECO:0007669"/>
    <property type="project" value="UniProtKB-SubCell"/>
</dbReference>
<dbReference type="AlphaFoldDB" id="A0A318LM96"/>
<dbReference type="InterPro" id="IPR036259">
    <property type="entry name" value="MFS_trans_sf"/>
</dbReference>
<organism evidence="8 9">
    <name type="scientific">Prauserella flavalba</name>
    <dbReference type="NCBI Taxonomy" id="1477506"/>
    <lineage>
        <taxon>Bacteria</taxon>
        <taxon>Bacillati</taxon>
        <taxon>Actinomycetota</taxon>
        <taxon>Actinomycetes</taxon>
        <taxon>Pseudonocardiales</taxon>
        <taxon>Pseudonocardiaceae</taxon>
        <taxon>Prauserella</taxon>
    </lineage>
</organism>
<evidence type="ECO:0000256" key="2">
    <source>
        <dbReference type="ARBA" id="ARBA00022448"/>
    </source>
</evidence>
<keyword evidence="2" id="KW-0813">Transport</keyword>
<dbReference type="EMBL" id="MASU01000024">
    <property type="protein sequence ID" value="PXY17764.1"/>
    <property type="molecule type" value="Genomic_DNA"/>
</dbReference>
<evidence type="ECO:0000256" key="4">
    <source>
        <dbReference type="ARBA" id="ARBA00022989"/>
    </source>
</evidence>
<feature type="transmembrane region" description="Helical" evidence="6">
    <location>
        <begin position="7"/>
        <end position="27"/>
    </location>
</feature>
<evidence type="ECO:0000256" key="1">
    <source>
        <dbReference type="ARBA" id="ARBA00004651"/>
    </source>
</evidence>
<keyword evidence="3 6" id="KW-0812">Transmembrane</keyword>
<dbReference type="PROSITE" id="PS50850">
    <property type="entry name" value="MFS"/>
    <property type="match status" value="1"/>
</dbReference>
<comment type="subcellular location">
    <subcellularLocation>
        <location evidence="1">Cell membrane</location>
        <topology evidence="1">Multi-pass membrane protein</topology>
    </subcellularLocation>
</comment>
<evidence type="ECO:0000313" key="8">
    <source>
        <dbReference type="EMBL" id="PXY17764.1"/>
    </source>
</evidence>